<feature type="active site" description="Nucleophile" evidence="7">
    <location>
        <position position="194"/>
    </location>
</feature>
<dbReference type="GO" id="GO:0016788">
    <property type="term" value="F:hydrolase activity, acting on ester bonds"/>
    <property type="evidence" value="ECO:0007669"/>
    <property type="project" value="InterPro"/>
</dbReference>
<evidence type="ECO:0000256" key="7">
    <source>
        <dbReference type="PIRSR" id="PIRSR000862-1"/>
    </source>
</evidence>
<evidence type="ECO:0000256" key="1">
    <source>
        <dbReference type="ARBA" id="ARBA00010701"/>
    </source>
</evidence>
<evidence type="ECO:0000313" key="11">
    <source>
        <dbReference type="EMBL" id="VFQ67925.1"/>
    </source>
</evidence>
<evidence type="ECO:0000259" key="9">
    <source>
        <dbReference type="Pfam" id="PF00561"/>
    </source>
</evidence>
<evidence type="ECO:0000259" key="10">
    <source>
        <dbReference type="Pfam" id="PF04083"/>
    </source>
</evidence>
<evidence type="ECO:0000256" key="4">
    <source>
        <dbReference type="ARBA" id="ARBA00023098"/>
    </source>
</evidence>
<dbReference type="PANTHER" id="PTHR11005">
    <property type="entry name" value="LYSOSOMAL ACID LIPASE-RELATED"/>
    <property type="match status" value="1"/>
</dbReference>
<evidence type="ECO:0000256" key="8">
    <source>
        <dbReference type="SAM" id="Phobius"/>
    </source>
</evidence>
<dbReference type="InterPro" id="IPR029058">
    <property type="entry name" value="AB_hydrolase_fold"/>
</dbReference>
<comment type="similarity">
    <text evidence="1 6">Belongs to the AB hydrolase superfamily. Lipase family.</text>
</comment>
<proteinExistence type="inferred from homology"/>
<feature type="active site" description="Charge relay system" evidence="7">
    <location>
        <position position="395"/>
    </location>
</feature>
<keyword evidence="8" id="KW-1133">Transmembrane helix</keyword>
<evidence type="ECO:0000256" key="3">
    <source>
        <dbReference type="ARBA" id="ARBA00022963"/>
    </source>
</evidence>
<reference evidence="11 12" key="1">
    <citation type="submission" date="2018-04" db="EMBL/GenBank/DDBJ databases">
        <authorList>
            <person name="Vogel A."/>
        </authorList>
    </citation>
    <scope>NUCLEOTIDE SEQUENCE [LARGE SCALE GENOMIC DNA]</scope>
</reference>
<keyword evidence="2" id="KW-0732">Signal</keyword>
<dbReference type="FunFam" id="3.40.50.1820:FF:000126">
    <property type="entry name" value="Lipase"/>
    <property type="match status" value="1"/>
</dbReference>
<evidence type="ECO:0000256" key="5">
    <source>
        <dbReference type="ARBA" id="ARBA00023180"/>
    </source>
</evidence>
<keyword evidence="6" id="KW-0378">Hydrolase</keyword>
<feature type="transmembrane region" description="Helical" evidence="8">
    <location>
        <begin position="12"/>
        <end position="32"/>
    </location>
</feature>
<dbReference type="Proteomes" id="UP000595140">
    <property type="component" value="Unassembled WGS sequence"/>
</dbReference>
<evidence type="ECO:0000256" key="2">
    <source>
        <dbReference type="ARBA" id="ARBA00022729"/>
    </source>
</evidence>
<accession>A0A484KTV4</accession>
<dbReference type="InterPro" id="IPR000073">
    <property type="entry name" value="AB_hydrolase_1"/>
</dbReference>
<dbReference type="EMBL" id="OOIL02000669">
    <property type="protein sequence ID" value="VFQ67925.1"/>
    <property type="molecule type" value="Genomic_DNA"/>
</dbReference>
<evidence type="ECO:0000313" key="12">
    <source>
        <dbReference type="Proteomes" id="UP000595140"/>
    </source>
</evidence>
<keyword evidence="8" id="KW-0472">Membrane</keyword>
<keyword evidence="5" id="KW-0325">Glycoprotein</keyword>
<dbReference type="InterPro" id="IPR025483">
    <property type="entry name" value="Lipase_euk"/>
</dbReference>
<keyword evidence="4" id="KW-0443">Lipid metabolism</keyword>
<keyword evidence="8" id="KW-0812">Transmembrane</keyword>
<keyword evidence="12" id="KW-1185">Reference proteome</keyword>
<dbReference type="AlphaFoldDB" id="A0A484KTV4"/>
<feature type="domain" description="Partial AB-hydrolase lipase" evidence="10">
    <location>
        <begin position="57"/>
        <end position="118"/>
    </location>
</feature>
<name>A0A484KTV4_9ASTE</name>
<dbReference type="OrthoDB" id="9974421at2759"/>
<dbReference type="Pfam" id="PF04083">
    <property type="entry name" value="Abhydro_lipase"/>
    <property type="match status" value="1"/>
</dbReference>
<dbReference type="SUPFAM" id="SSF53474">
    <property type="entry name" value="alpha/beta-Hydrolases"/>
    <property type="match status" value="1"/>
</dbReference>
<dbReference type="Gene3D" id="3.40.50.1820">
    <property type="entry name" value="alpha/beta hydrolase"/>
    <property type="match status" value="1"/>
</dbReference>
<keyword evidence="3 6" id="KW-0442">Lipid degradation</keyword>
<gene>
    <name evidence="11" type="ORF">CCAM_LOCUS9701</name>
</gene>
<sequence length="420" mass="46291">MGYYRRRRRPASLSLAAFGSTIIMHLLLFMVGPNLGSSRAPSSIRPQPQPGICAIFVSIHNYQCQEHQVTTDDGYILSVQRIPAGLNRNGGGGKGGPKQPVLLQHGVLVDGATWLLNGPEQSLAMILADTGLFDVWISNLRGTKYSREHSNLDPNNDEEYWNWTWDDLVVHDVPTVIDHVFQTTGQKVHYIGHSMGTLIALAFLSEGKLVDKVRSATLLSPIAYLSHMTTDIGVMAAKAFVGEIITLVFHMAEFDPKSAAVSKFLNGLSGADCSDLMSAFTGENCCLNASTVDLFKEHEPQPTSTKNMVHLAQTVRDGVIAKYDYGNKFINIGHYGRPNPPVYNLTNIPCDFPIFMSYGGRDALSDSRDVLALQDNLKSHDAPKLQVQYIEDYAHADFIMGVTAKDVLYTQIVKFLTSLQ</sequence>
<feature type="active site" description="Charge relay system" evidence="7">
    <location>
        <position position="362"/>
    </location>
</feature>
<dbReference type="Pfam" id="PF00561">
    <property type="entry name" value="Abhydrolase_1"/>
    <property type="match status" value="1"/>
</dbReference>
<dbReference type="InterPro" id="IPR006693">
    <property type="entry name" value="AB_hydrolase_lipase"/>
</dbReference>
<dbReference type="PIRSF" id="PIRSF000862">
    <property type="entry name" value="Steryl_ester_lip"/>
    <property type="match status" value="1"/>
</dbReference>
<dbReference type="GO" id="GO:0016042">
    <property type="term" value="P:lipid catabolic process"/>
    <property type="evidence" value="ECO:0007669"/>
    <property type="project" value="UniProtKB-KW"/>
</dbReference>
<organism evidence="11 12">
    <name type="scientific">Cuscuta campestris</name>
    <dbReference type="NCBI Taxonomy" id="132261"/>
    <lineage>
        <taxon>Eukaryota</taxon>
        <taxon>Viridiplantae</taxon>
        <taxon>Streptophyta</taxon>
        <taxon>Embryophyta</taxon>
        <taxon>Tracheophyta</taxon>
        <taxon>Spermatophyta</taxon>
        <taxon>Magnoliopsida</taxon>
        <taxon>eudicotyledons</taxon>
        <taxon>Gunneridae</taxon>
        <taxon>Pentapetalae</taxon>
        <taxon>asterids</taxon>
        <taxon>lamiids</taxon>
        <taxon>Solanales</taxon>
        <taxon>Convolvulaceae</taxon>
        <taxon>Cuscuteae</taxon>
        <taxon>Cuscuta</taxon>
        <taxon>Cuscuta subgen. Grammica</taxon>
        <taxon>Cuscuta sect. Cleistogrammica</taxon>
    </lineage>
</organism>
<protein>
    <recommendedName>
        <fullName evidence="6">Lipase</fullName>
    </recommendedName>
</protein>
<feature type="domain" description="AB hydrolase-1" evidence="9">
    <location>
        <begin position="123"/>
        <end position="399"/>
    </location>
</feature>
<evidence type="ECO:0000256" key="6">
    <source>
        <dbReference type="PIRNR" id="PIRNR000862"/>
    </source>
</evidence>